<dbReference type="OrthoDB" id="1095162at2"/>
<dbReference type="KEGG" id="muh:HYN43_004850"/>
<dbReference type="Proteomes" id="UP000270046">
    <property type="component" value="Chromosome"/>
</dbReference>
<dbReference type="EMBL" id="CP032869">
    <property type="protein sequence ID" value="AYL94666.1"/>
    <property type="molecule type" value="Genomic_DNA"/>
</dbReference>
<accession>A0A494VIG0</accession>
<gene>
    <name evidence="1" type="ORF">HYN43_004850</name>
</gene>
<keyword evidence="2" id="KW-1185">Reference proteome</keyword>
<dbReference type="Pfam" id="PF20475">
    <property type="entry name" value="DUF6717"/>
    <property type="match status" value="1"/>
</dbReference>
<organism evidence="1 2">
    <name type="scientific">Mucilaginibacter celer</name>
    <dbReference type="NCBI Taxonomy" id="2305508"/>
    <lineage>
        <taxon>Bacteria</taxon>
        <taxon>Pseudomonadati</taxon>
        <taxon>Bacteroidota</taxon>
        <taxon>Sphingobacteriia</taxon>
        <taxon>Sphingobacteriales</taxon>
        <taxon>Sphingobacteriaceae</taxon>
        <taxon>Mucilaginibacter</taxon>
    </lineage>
</organism>
<protein>
    <submittedName>
        <fullName evidence="1">Uncharacterized protein</fullName>
    </submittedName>
</protein>
<reference evidence="1 2" key="1">
    <citation type="submission" date="2018-10" db="EMBL/GenBank/DDBJ databases">
        <title>Genome sequencing of Mucilaginibacter sp. HYN0043.</title>
        <authorList>
            <person name="Kim M."/>
            <person name="Yi H."/>
        </authorList>
    </citation>
    <scope>NUCLEOTIDE SEQUENCE [LARGE SCALE GENOMIC DNA]</scope>
    <source>
        <strain evidence="1 2">HYN0043</strain>
    </source>
</reference>
<evidence type="ECO:0000313" key="2">
    <source>
        <dbReference type="Proteomes" id="UP000270046"/>
    </source>
</evidence>
<dbReference type="AlphaFoldDB" id="A0A494VIG0"/>
<evidence type="ECO:0000313" key="1">
    <source>
        <dbReference type="EMBL" id="AYL94666.1"/>
    </source>
</evidence>
<dbReference type="InterPro" id="IPR046562">
    <property type="entry name" value="DUF6717"/>
</dbReference>
<sequence length="118" mass="13365">MTTDINTYKFVKETGRWYIDLPDWPGVKADLEMVEGADIMLDYVGEGSDVVELMLSETLFDGSSTLKLIEDYAEHVGGGIYLLDEYNGVTLNQQMWLCDVTKYVFGGLPESIYFRKVS</sequence>
<dbReference type="RefSeq" id="WP_119408378.1">
    <property type="nucleotide sequence ID" value="NZ_CP032869.1"/>
</dbReference>
<name>A0A494VIG0_9SPHI</name>
<proteinExistence type="predicted"/>